<evidence type="ECO:0000313" key="6">
    <source>
        <dbReference type="Proteomes" id="UP000269883"/>
    </source>
</evidence>
<dbReference type="GO" id="GO:0000160">
    <property type="term" value="P:phosphorelay signal transduction system"/>
    <property type="evidence" value="ECO:0007669"/>
    <property type="project" value="UniProtKB-KW"/>
</dbReference>
<organism evidence="5 6">
    <name type="scientific">Desulfovibrio ferrophilus</name>
    <dbReference type="NCBI Taxonomy" id="241368"/>
    <lineage>
        <taxon>Bacteria</taxon>
        <taxon>Pseudomonadati</taxon>
        <taxon>Thermodesulfobacteriota</taxon>
        <taxon>Desulfovibrionia</taxon>
        <taxon>Desulfovibrionales</taxon>
        <taxon>Desulfovibrionaceae</taxon>
        <taxon>Desulfovibrio</taxon>
    </lineage>
</organism>
<keyword evidence="1 3" id="KW-0597">Phosphoprotein</keyword>
<feature type="modified residue" description="4-aspartylphosphate" evidence="3">
    <location>
        <position position="57"/>
    </location>
</feature>
<feature type="domain" description="Response regulatory" evidence="4">
    <location>
        <begin position="8"/>
        <end position="122"/>
    </location>
</feature>
<evidence type="ECO:0000256" key="1">
    <source>
        <dbReference type="ARBA" id="ARBA00022553"/>
    </source>
</evidence>
<keyword evidence="6" id="KW-1185">Reference proteome</keyword>
<dbReference type="Gene3D" id="3.40.50.2300">
    <property type="match status" value="1"/>
</dbReference>
<accession>A0A2Z6AY18</accession>
<dbReference type="RefSeq" id="WP_232034900.1">
    <property type="nucleotide sequence ID" value="NZ_AP017378.1"/>
</dbReference>
<dbReference type="SUPFAM" id="SSF52172">
    <property type="entry name" value="CheY-like"/>
    <property type="match status" value="1"/>
</dbReference>
<evidence type="ECO:0000313" key="5">
    <source>
        <dbReference type="EMBL" id="BBD08162.1"/>
    </source>
</evidence>
<sequence>MMTRETMTILLVDDEERLLDTTQKLFEKMNIRVFTAQSGEKALSIVCKNEVDVIFLDIKMPGLDGMQTLKEIKKINPLTEVVILTGHATMEDAVDGLKLGAMDFLIKPLNMKDMLKKAEEAFEKVRRHSVLFESIKKSEGS</sequence>
<reference evidence="5 6" key="1">
    <citation type="journal article" date="2018" name="Sci. Adv.">
        <title>Multi-heme cytochromes provide a pathway for survival in energy-limited environments.</title>
        <authorList>
            <person name="Deng X."/>
            <person name="Dohmae N."/>
            <person name="Nealson K.H."/>
            <person name="Hashimoto K."/>
            <person name="Okamoto A."/>
        </authorList>
    </citation>
    <scope>NUCLEOTIDE SEQUENCE [LARGE SCALE GENOMIC DNA]</scope>
    <source>
        <strain evidence="5 6">IS5</strain>
    </source>
</reference>
<dbReference type="PANTHER" id="PTHR44591:SF14">
    <property type="entry name" value="PROTEIN PILG"/>
    <property type="match status" value="1"/>
</dbReference>
<gene>
    <name evidence="5" type="ORF">DFE_1436</name>
</gene>
<evidence type="ECO:0000256" key="3">
    <source>
        <dbReference type="PROSITE-ProRule" id="PRU00169"/>
    </source>
</evidence>
<proteinExistence type="predicted"/>
<keyword evidence="2" id="KW-0902">Two-component regulatory system</keyword>
<dbReference type="PANTHER" id="PTHR44591">
    <property type="entry name" value="STRESS RESPONSE REGULATOR PROTEIN 1"/>
    <property type="match status" value="1"/>
</dbReference>
<evidence type="ECO:0000256" key="2">
    <source>
        <dbReference type="ARBA" id="ARBA00023012"/>
    </source>
</evidence>
<name>A0A2Z6AY18_9BACT</name>
<dbReference type="InterPro" id="IPR011006">
    <property type="entry name" value="CheY-like_superfamily"/>
</dbReference>
<protein>
    <submittedName>
        <fullName evidence="5">Response regulator receiver protein</fullName>
    </submittedName>
</protein>
<dbReference type="Pfam" id="PF00072">
    <property type="entry name" value="Response_reg"/>
    <property type="match status" value="1"/>
</dbReference>
<evidence type="ECO:0000259" key="4">
    <source>
        <dbReference type="PROSITE" id="PS50110"/>
    </source>
</evidence>
<dbReference type="Proteomes" id="UP000269883">
    <property type="component" value="Chromosome"/>
</dbReference>
<dbReference type="EMBL" id="AP017378">
    <property type="protein sequence ID" value="BBD08162.1"/>
    <property type="molecule type" value="Genomic_DNA"/>
</dbReference>
<dbReference type="AlphaFoldDB" id="A0A2Z6AY18"/>
<dbReference type="SMART" id="SM00448">
    <property type="entry name" value="REC"/>
    <property type="match status" value="1"/>
</dbReference>
<dbReference type="InterPro" id="IPR001789">
    <property type="entry name" value="Sig_transdc_resp-reg_receiver"/>
</dbReference>
<dbReference type="KEGG" id="dfl:DFE_1436"/>
<dbReference type="InterPro" id="IPR050595">
    <property type="entry name" value="Bact_response_regulator"/>
</dbReference>
<dbReference type="PROSITE" id="PS50110">
    <property type="entry name" value="RESPONSE_REGULATORY"/>
    <property type="match status" value="1"/>
</dbReference>